<keyword evidence="4" id="KW-1185">Reference proteome</keyword>
<dbReference type="EMBL" id="MLYV02001008">
    <property type="protein sequence ID" value="PSR74269.1"/>
    <property type="molecule type" value="Genomic_DNA"/>
</dbReference>
<evidence type="ECO:0000256" key="1">
    <source>
        <dbReference type="SAM" id="MobiDB-lite"/>
    </source>
</evidence>
<reference evidence="3 4" key="1">
    <citation type="submission" date="2018-02" db="EMBL/GenBank/DDBJ databases">
        <title>Genome sequence of the basidiomycete white-rot fungus Phlebia centrifuga.</title>
        <authorList>
            <person name="Granchi Z."/>
            <person name="Peng M."/>
            <person name="de Vries R.P."/>
            <person name="Hilden K."/>
            <person name="Makela M.R."/>
            <person name="Grigoriev I."/>
            <person name="Riley R."/>
        </authorList>
    </citation>
    <scope>NUCLEOTIDE SEQUENCE [LARGE SCALE GENOMIC DNA]</scope>
    <source>
        <strain evidence="3 4">FBCC195</strain>
    </source>
</reference>
<gene>
    <name evidence="3" type="ORF">PHLCEN_2v10013</name>
</gene>
<feature type="domain" description="DUF6593" evidence="2">
    <location>
        <begin position="14"/>
        <end position="196"/>
    </location>
</feature>
<organism evidence="3 4">
    <name type="scientific">Hermanssonia centrifuga</name>
    <dbReference type="NCBI Taxonomy" id="98765"/>
    <lineage>
        <taxon>Eukaryota</taxon>
        <taxon>Fungi</taxon>
        <taxon>Dikarya</taxon>
        <taxon>Basidiomycota</taxon>
        <taxon>Agaricomycotina</taxon>
        <taxon>Agaricomycetes</taxon>
        <taxon>Polyporales</taxon>
        <taxon>Meruliaceae</taxon>
        <taxon>Hermanssonia</taxon>
    </lineage>
</organism>
<feature type="compositionally biased region" description="Polar residues" evidence="1">
    <location>
        <begin position="142"/>
        <end position="159"/>
    </location>
</feature>
<dbReference type="Proteomes" id="UP000186601">
    <property type="component" value="Unassembled WGS sequence"/>
</dbReference>
<evidence type="ECO:0000313" key="4">
    <source>
        <dbReference type="Proteomes" id="UP000186601"/>
    </source>
</evidence>
<feature type="region of interest" description="Disordered" evidence="1">
    <location>
        <begin position="139"/>
        <end position="160"/>
    </location>
</feature>
<comment type="caution">
    <text evidence="3">The sequence shown here is derived from an EMBL/GenBank/DDBJ whole genome shotgun (WGS) entry which is preliminary data.</text>
</comment>
<dbReference type="OrthoDB" id="3256331at2759"/>
<accession>A0A2R6NP80</accession>
<dbReference type="AlphaFoldDB" id="A0A2R6NP80"/>
<dbReference type="InterPro" id="IPR046528">
    <property type="entry name" value="DUF6593"/>
</dbReference>
<proteinExistence type="predicted"/>
<name>A0A2R6NP80_9APHY</name>
<evidence type="ECO:0000259" key="2">
    <source>
        <dbReference type="Pfam" id="PF20236"/>
    </source>
</evidence>
<sequence length="228" mass="25221">MSSEELLVLTLAPNNPSNTIITSATGDVVYTVVTEHTKTTTTTQILNAQEEVVASSEWRDVLPDKITIGNNKPISLGDWMKRSLVPFKDDISFTDNEGRKYKWRGNSAGRDFELYTADDKYASPIARFHRPRLIHVPLSLESDPSPNDSAVSSTPTLINSKHRYPQTPATLVLSSRAVQIQDTIVTSFLFLEKSHRINETEHQSRADVLGAPDISVGVQYRATNGGVP</sequence>
<dbReference type="Pfam" id="PF20236">
    <property type="entry name" value="DUF6593"/>
    <property type="match status" value="1"/>
</dbReference>
<evidence type="ECO:0000313" key="3">
    <source>
        <dbReference type="EMBL" id="PSR74269.1"/>
    </source>
</evidence>
<protein>
    <recommendedName>
        <fullName evidence="2">DUF6593 domain-containing protein</fullName>
    </recommendedName>
</protein>